<accession>A0A840TWD0</accession>
<dbReference type="Proteomes" id="UP000557307">
    <property type="component" value="Unassembled WGS sequence"/>
</dbReference>
<comment type="caution">
    <text evidence="2">The sequence shown here is derived from an EMBL/GenBank/DDBJ whole genome shotgun (WGS) entry which is preliminary data.</text>
</comment>
<reference evidence="2 3" key="1">
    <citation type="submission" date="2020-08" db="EMBL/GenBank/DDBJ databases">
        <title>Genomic Encyclopedia of Type Strains, Phase IV (KMG-IV): sequencing the most valuable type-strain genomes for metagenomic binning, comparative biology and taxonomic classification.</title>
        <authorList>
            <person name="Goeker M."/>
        </authorList>
    </citation>
    <scope>NUCLEOTIDE SEQUENCE [LARGE SCALE GENOMIC DNA]</scope>
    <source>
        <strain evidence="2 3">DSM 105074</strain>
    </source>
</reference>
<keyword evidence="1" id="KW-0732">Signal</keyword>
<feature type="signal peptide" evidence="1">
    <location>
        <begin position="1"/>
        <end position="21"/>
    </location>
</feature>
<evidence type="ECO:0000256" key="1">
    <source>
        <dbReference type="SAM" id="SignalP"/>
    </source>
</evidence>
<name>A0A840TWD0_9BACT</name>
<dbReference type="RefSeq" id="WP_184179134.1">
    <property type="nucleotide sequence ID" value="NZ_JACHGF010000015.1"/>
</dbReference>
<dbReference type="EMBL" id="JACHGF010000015">
    <property type="protein sequence ID" value="MBB5287235.1"/>
    <property type="molecule type" value="Genomic_DNA"/>
</dbReference>
<gene>
    <name evidence="2" type="ORF">HNQ92_005398</name>
</gene>
<evidence type="ECO:0000313" key="2">
    <source>
        <dbReference type="EMBL" id="MBB5287235.1"/>
    </source>
</evidence>
<evidence type="ECO:0000313" key="3">
    <source>
        <dbReference type="Proteomes" id="UP000557307"/>
    </source>
</evidence>
<organism evidence="2 3">
    <name type="scientific">Rhabdobacter roseus</name>
    <dbReference type="NCBI Taxonomy" id="1655419"/>
    <lineage>
        <taxon>Bacteria</taxon>
        <taxon>Pseudomonadati</taxon>
        <taxon>Bacteroidota</taxon>
        <taxon>Cytophagia</taxon>
        <taxon>Cytophagales</taxon>
        <taxon>Cytophagaceae</taxon>
        <taxon>Rhabdobacter</taxon>
    </lineage>
</organism>
<keyword evidence="3" id="KW-1185">Reference proteome</keyword>
<sequence>MKLLQRSGLLLLLLISQATWAQVSVRLAEPSISKPGAKGNGTVSFNTSQILMDNHTVNRQYLAPEGGLEVKNANATGTTGLIQVFPWTSTVRLKEAGFLVGFGQTNYRSGQDFRLLLYELHGTTDLKVVRTVASFPVTIPPEAVQKGKYLSFLFKESLPLEKGKQYALHLYPTQAKDQAIIFQLAETAYLGFSSLAVSQPLTLISNANRRPDLNIFLVAE</sequence>
<feature type="chain" id="PRO_5032823423" evidence="1">
    <location>
        <begin position="22"/>
        <end position="220"/>
    </location>
</feature>
<proteinExistence type="predicted"/>
<dbReference type="AlphaFoldDB" id="A0A840TWD0"/>
<protein>
    <submittedName>
        <fullName evidence="2">Uncharacterized protein</fullName>
    </submittedName>
</protein>